<gene>
    <name evidence="3" type="ORF">LLW17_07595</name>
</gene>
<keyword evidence="1" id="KW-1133">Transmembrane helix</keyword>
<evidence type="ECO:0000313" key="4">
    <source>
        <dbReference type="Proteomes" id="UP001197770"/>
    </source>
</evidence>
<keyword evidence="4" id="KW-1185">Reference proteome</keyword>
<evidence type="ECO:0000259" key="2">
    <source>
        <dbReference type="Pfam" id="PF13559"/>
    </source>
</evidence>
<sequence length="250" mass="29345">MHRFFFYIFVFLTLKCFAGPQDSTAVEKPKVVQQIQYDRAPATPVEFDTEQIKKYAAQDEFNYVEEEAPDNIWTRFKTWTNDIWRRFINWILQGEEATGFLGFLVRALPYLLVAGVVALLVWLFLKVDLGGSPLKGPDLSKVILTDEQEIIENQNITELIEAALREKNYRLAVRFYYLLLLQKLAQKELIDWEVQKTNADYVYELKDAGLRTTFTRLTRVYDFIWYGNFEVNETDFAKAETEFKKSINAL</sequence>
<comment type="caution">
    <text evidence="3">The sequence shown here is derived from an EMBL/GenBank/DDBJ whole genome shotgun (WGS) entry which is preliminary data.</text>
</comment>
<accession>A0ABS8GSD2</accession>
<dbReference type="RefSeq" id="WP_228229653.1">
    <property type="nucleotide sequence ID" value="NZ_JAJGMW010000008.1"/>
</dbReference>
<protein>
    <submittedName>
        <fullName evidence="3">DUF4129 domain-containing protein</fullName>
    </submittedName>
</protein>
<keyword evidence="1" id="KW-0812">Transmembrane</keyword>
<evidence type="ECO:0000256" key="1">
    <source>
        <dbReference type="SAM" id="Phobius"/>
    </source>
</evidence>
<dbReference type="Proteomes" id="UP001197770">
    <property type="component" value="Unassembled WGS sequence"/>
</dbReference>
<feature type="transmembrane region" description="Helical" evidence="1">
    <location>
        <begin position="107"/>
        <end position="125"/>
    </location>
</feature>
<dbReference type="Pfam" id="PF13559">
    <property type="entry name" value="DUF4129"/>
    <property type="match status" value="1"/>
</dbReference>
<dbReference type="EMBL" id="JAJGMW010000008">
    <property type="protein sequence ID" value="MCC4212575.1"/>
    <property type="molecule type" value="Genomic_DNA"/>
</dbReference>
<name>A0ABS8GSD2_9FLAO</name>
<proteinExistence type="predicted"/>
<feature type="domain" description="Protein-glutamine gamma-glutamyltransferase-like C-terminal" evidence="2">
    <location>
        <begin position="177"/>
        <end position="240"/>
    </location>
</feature>
<evidence type="ECO:0000313" key="3">
    <source>
        <dbReference type="EMBL" id="MCC4212575.1"/>
    </source>
</evidence>
<reference evidence="3 4" key="1">
    <citation type="submission" date="2021-11" db="EMBL/GenBank/DDBJ databases">
        <title>Seasonal and diel survey of microbial diversity of the Tyrrhenian coast.</title>
        <authorList>
            <person name="Gattoni G."/>
            <person name="Corral P."/>
        </authorList>
    </citation>
    <scope>NUCLEOTIDE SEQUENCE [LARGE SCALE GENOMIC DNA]</scope>
    <source>
        <strain evidence="3 4">Mr9</strain>
    </source>
</reference>
<dbReference type="InterPro" id="IPR025403">
    <property type="entry name" value="TgpA-like_C"/>
</dbReference>
<keyword evidence="1" id="KW-0472">Membrane</keyword>
<organism evidence="3 4">
    <name type="scientific">Leeuwenhoekiella parthenopeia</name>
    <dbReference type="NCBI Taxonomy" id="2890320"/>
    <lineage>
        <taxon>Bacteria</taxon>
        <taxon>Pseudomonadati</taxon>
        <taxon>Bacteroidota</taxon>
        <taxon>Flavobacteriia</taxon>
        <taxon>Flavobacteriales</taxon>
        <taxon>Flavobacteriaceae</taxon>
        <taxon>Leeuwenhoekiella</taxon>
    </lineage>
</organism>